<feature type="region of interest" description="Disordered" evidence="1">
    <location>
        <begin position="163"/>
        <end position="189"/>
    </location>
</feature>
<gene>
    <name evidence="2" type="ORF">PHJA_000458400</name>
</gene>
<accession>A0A830B677</accession>
<dbReference type="AlphaFoldDB" id="A0A830B677"/>
<name>A0A830B677_9LAMI</name>
<dbReference type="GO" id="GO:0016301">
    <property type="term" value="F:kinase activity"/>
    <property type="evidence" value="ECO:0007669"/>
    <property type="project" value="UniProtKB-KW"/>
</dbReference>
<sequence>MKIAAISLFHCFQPSTTSLVAEEENEEGGKAIQNLGFRVFAYTELKTATQGFKNKIGEGVSGSVYKLDFDWIDLQNKHSGALGVGTPSNQNVHASISPRIKHKGARQDGQPSSHEASTPINRQQMSLQSTTPKRVKERDSQLKKLIDKVVNANPRDMMAKQIKTQSDVHDEFDASKKQQPNENEKPPTKELQVSLNGLIPINQLQKFIVEIVKDKFDETNSNQSTSKVHCGDCQRQV</sequence>
<organism evidence="2 3">
    <name type="scientific">Phtheirospermum japonicum</name>
    <dbReference type="NCBI Taxonomy" id="374723"/>
    <lineage>
        <taxon>Eukaryota</taxon>
        <taxon>Viridiplantae</taxon>
        <taxon>Streptophyta</taxon>
        <taxon>Embryophyta</taxon>
        <taxon>Tracheophyta</taxon>
        <taxon>Spermatophyta</taxon>
        <taxon>Magnoliopsida</taxon>
        <taxon>eudicotyledons</taxon>
        <taxon>Gunneridae</taxon>
        <taxon>Pentapetalae</taxon>
        <taxon>asterids</taxon>
        <taxon>lamiids</taxon>
        <taxon>Lamiales</taxon>
        <taxon>Orobanchaceae</taxon>
        <taxon>Orobanchaceae incertae sedis</taxon>
        <taxon>Phtheirospermum</taxon>
    </lineage>
</organism>
<dbReference type="EMBL" id="BMAC01000058">
    <property type="protein sequence ID" value="GFP83150.1"/>
    <property type="molecule type" value="Genomic_DNA"/>
</dbReference>
<comment type="caution">
    <text evidence="2">The sequence shown here is derived from an EMBL/GenBank/DDBJ whole genome shotgun (WGS) entry which is preliminary data.</text>
</comment>
<reference evidence="2" key="1">
    <citation type="submission" date="2020-07" db="EMBL/GenBank/DDBJ databases">
        <title>Ethylene signaling mediates host invasion by parasitic plants.</title>
        <authorList>
            <person name="Yoshida S."/>
        </authorList>
    </citation>
    <scope>NUCLEOTIDE SEQUENCE</scope>
    <source>
        <strain evidence="2">Okayama</strain>
    </source>
</reference>
<evidence type="ECO:0000256" key="1">
    <source>
        <dbReference type="SAM" id="MobiDB-lite"/>
    </source>
</evidence>
<keyword evidence="3" id="KW-1185">Reference proteome</keyword>
<feature type="compositionally biased region" description="Polar residues" evidence="1">
    <location>
        <begin position="109"/>
        <end position="132"/>
    </location>
</feature>
<protein>
    <submittedName>
        <fullName evidence="2">Putative serine/threonine-protein kinase</fullName>
    </submittedName>
</protein>
<evidence type="ECO:0000313" key="2">
    <source>
        <dbReference type="EMBL" id="GFP83150.1"/>
    </source>
</evidence>
<keyword evidence="2" id="KW-0808">Transferase</keyword>
<dbReference type="OrthoDB" id="1683696at2759"/>
<feature type="compositionally biased region" description="Basic and acidic residues" evidence="1">
    <location>
        <begin position="166"/>
        <end position="176"/>
    </location>
</feature>
<evidence type="ECO:0000313" key="3">
    <source>
        <dbReference type="Proteomes" id="UP000653305"/>
    </source>
</evidence>
<dbReference type="Proteomes" id="UP000653305">
    <property type="component" value="Unassembled WGS sequence"/>
</dbReference>
<dbReference type="Gene3D" id="3.30.200.20">
    <property type="entry name" value="Phosphorylase Kinase, domain 1"/>
    <property type="match status" value="1"/>
</dbReference>
<keyword evidence="2" id="KW-0418">Kinase</keyword>
<proteinExistence type="predicted"/>
<feature type="region of interest" description="Disordered" evidence="1">
    <location>
        <begin position="100"/>
        <end position="141"/>
    </location>
</feature>